<dbReference type="InterPro" id="IPR004164">
    <property type="entry name" value="CoA_transf_AS"/>
</dbReference>
<comment type="subcellular location">
    <subcellularLocation>
        <location evidence="1">Mitochondrion</location>
    </subcellularLocation>
</comment>
<dbReference type="UniPathway" id="UPA00929">
    <property type="reaction ID" value="UER00894"/>
</dbReference>
<dbReference type="FunFam" id="3.40.1080.10:FF:000001">
    <property type="entry name" value="Succinyl-coa:3-ketoacid-coenzyme a transferase subunit b"/>
    <property type="match status" value="1"/>
</dbReference>
<evidence type="ECO:0000256" key="7">
    <source>
        <dbReference type="ARBA" id="ARBA00054372"/>
    </source>
</evidence>
<evidence type="ECO:0000256" key="1">
    <source>
        <dbReference type="ARBA" id="ARBA00004173"/>
    </source>
</evidence>
<evidence type="ECO:0000256" key="8">
    <source>
        <dbReference type="PIRNR" id="PIRNR000858"/>
    </source>
</evidence>
<evidence type="ECO:0000256" key="6">
    <source>
        <dbReference type="ARBA" id="ARBA00023128"/>
    </source>
</evidence>
<dbReference type="InterPro" id="IPR004163">
    <property type="entry name" value="CoA_transf_BS"/>
</dbReference>
<dbReference type="Gene3D" id="3.40.1080.10">
    <property type="entry name" value="Glutaconate Coenzyme A-transferase"/>
    <property type="match status" value="2"/>
</dbReference>
<evidence type="ECO:0000256" key="2">
    <source>
        <dbReference type="ARBA" id="ARBA00004753"/>
    </source>
</evidence>
<dbReference type="GO" id="GO:0046952">
    <property type="term" value="P:ketone body catabolic process"/>
    <property type="evidence" value="ECO:0007669"/>
    <property type="project" value="InterPro"/>
</dbReference>
<evidence type="ECO:0000256" key="9">
    <source>
        <dbReference type="PIRSR" id="PIRSR000858-1"/>
    </source>
</evidence>
<evidence type="ECO:0000313" key="10">
    <source>
        <dbReference type="EMBL" id="KAF7267869.1"/>
    </source>
</evidence>
<feature type="active site" description="5-glutamyl coenzyme A thioester intermediate" evidence="9">
    <location>
        <position position="352"/>
    </location>
</feature>
<keyword evidence="6 8" id="KW-0496">Mitochondrion</keyword>
<evidence type="ECO:0000256" key="4">
    <source>
        <dbReference type="ARBA" id="ARBA00022679"/>
    </source>
</evidence>
<dbReference type="Pfam" id="PF01144">
    <property type="entry name" value="CoA_trans"/>
    <property type="match status" value="2"/>
</dbReference>
<reference evidence="10" key="1">
    <citation type="submission" date="2020-08" db="EMBL/GenBank/DDBJ databases">
        <title>Genome sequencing and assembly of the red palm weevil Rhynchophorus ferrugineus.</title>
        <authorList>
            <person name="Dias G.B."/>
            <person name="Bergman C.M."/>
            <person name="Manee M."/>
        </authorList>
    </citation>
    <scope>NUCLEOTIDE SEQUENCE</scope>
    <source>
        <strain evidence="10">AA-2017</strain>
        <tissue evidence="10">Whole larva</tissue>
    </source>
</reference>
<dbReference type="InterPro" id="IPR012792">
    <property type="entry name" value="3-oxoacid_CoA-transf_A"/>
</dbReference>
<dbReference type="SMART" id="SM00882">
    <property type="entry name" value="CoA_trans"/>
    <property type="match status" value="2"/>
</dbReference>
<name>A0A834M7I3_RHYFE</name>
<dbReference type="FunFam" id="3.40.1080.10:FF:000002">
    <property type="entry name" value="Succinyl-CoA:3-ketoacid-coenzyme A transferase, mitochondrial"/>
    <property type="match status" value="1"/>
</dbReference>
<gene>
    <name evidence="10" type="ORF">GWI33_018950</name>
</gene>
<protein>
    <recommendedName>
        <fullName evidence="8">Succinyl-CoA:3-ketoacid-coenzyme A transferase</fullName>
        <ecNumber evidence="8">2.8.3.5</ecNumber>
    </recommendedName>
</protein>
<dbReference type="GO" id="GO:0005739">
    <property type="term" value="C:mitochondrion"/>
    <property type="evidence" value="ECO:0007669"/>
    <property type="project" value="UniProtKB-SubCell"/>
</dbReference>
<dbReference type="SUPFAM" id="SSF100950">
    <property type="entry name" value="NagB/RpiA/CoA transferase-like"/>
    <property type="match status" value="2"/>
</dbReference>
<dbReference type="InterPro" id="IPR012791">
    <property type="entry name" value="3-oxoacid_CoA-transf_B"/>
</dbReference>
<dbReference type="GO" id="GO:0008260">
    <property type="term" value="F:succinyl-CoA:3-oxo-acid CoA-transferase activity"/>
    <property type="evidence" value="ECO:0007669"/>
    <property type="project" value="UniProtKB-EC"/>
</dbReference>
<dbReference type="PROSITE" id="PS01274">
    <property type="entry name" value="COA_TRANSF_2"/>
    <property type="match status" value="1"/>
</dbReference>
<dbReference type="AlphaFoldDB" id="A0A834M7I3"/>
<dbReference type="InterPro" id="IPR004165">
    <property type="entry name" value="CoA_trans_fam_I"/>
</dbReference>
<evidence type="ECO:0000313" key="11">
    <source>
        <dbReference type="Proteomes" id="UP000625711"/>
    </source>
</evidence>
<comment type="caution">
    <text evidence="10">The sequence shown here is derived from an EMBL/GenBank/DDBJ whole genome shotgun (WGS) entry which is preliminary data.</text>
</comment>
<dbReference type="PANTHER" id="PTHR13707:SF23">
    <property type="entry name" value="SUCCINYL-COA:3-KETOACID-COENZYME A TRANSFERASE"/>
    <property type="match status" value="1"/>
</dbReference>
<keyword evidence="4 8" id="KW-0808">Transferase</keyword>
<keyword evidence="11" id="KW-1185">Reference proteome</keyword>
<evidence type="ECO:0000256" key="5">
    <source>
        <dbReference type="ARBA" id="ARBA00022946"/>
    </source>
</evidence>
<keyword evidence="5" id="KW-0809">Transit peptide</keyword>
<comment type="catalytic activity">
    <reaction evidence="8">
        <text>a 3-oxo acid + succinyl-CoA = a 3-oxoacyl-CoA + succinate</text>
        <dbReference type="Rhea" id="RHEA:24564"/>
        <dbReference type="ChEBI" id="CHEBI:30031"/>
        <dbReference type="ChEBI" id="CHEBI:35973"/>
        <dbReference type="ChEBI" id="CHEBI:57292"/>
        <dbReference type="ChEBI" id="CHEBI:90726"/>
        <dbReference type="EC" id="2.8.3.5"/>
    </reaction>
</comment>
<comment type="similarity">
    <text evidence="3 8">Belongs to the 3-oxoacid CoA-transferase family.</text>
</comment>
<dbReference type="EMBL" id="JAACXV010014377">
    <property type="protein sequence ID" value="KAF7267869.1"/>
    <property type="molecule type" value="Genomic_DNA"/>
</dbReference>
<dbReference type="Proteomes" id="UP000625711">
    <property type="component" value="Unassembled WGS sequence"/>
</dbReference>
<dbReference type="NCBIfam" id="TIGR02429">
    <property type="entry name" value="pcaI_scoA_fam"/>
    <property type="match status" value="1"/>
</dbReference>
<dbReference type="PIRSF" id="PIRSF000858">
    <property type="entry name" value="SCOT-t"/>
    <property type="match status" value="1"/>
</dbReference>
<dbReference type="InterPro" id="IPR014388">
    <property type="entry name" value="3-oxoacid_CoA-transferase"/>
</dbReference>
<dbReference type="PROSITE" id="PS01273">
    <property type="entry name" value="COA_TRANSF_1"/>
    <property type="match status" value="1"/>
</dbReference>
<evidence type="ECO:0000256" key="3">
    <source>
        <dbReference type="ARBA" id="ARBA00007154"/>
    </source>
</evidence>
<accession>A0A834M7I3</accession>
<proteinExistence type="inferred from homology"/>
<dbReference type="InterPro" id="IPR037171">
    <property type="entry name" value="NagB/RpiA_transferase-like"/>
</dbReference>
<dbReference type="NCBIfam" id="TIGR02428">
    <property type="entry name" value="pcaJ_scoB_fam"/>
    <property type="match status" value="1"/>
</dbReference>
<comment type="function">
    <text evidence="7 8">Key enzyme for ketone body catabolism. Transfers the CoA moiety from succinate to acetoacetate. Formation of the enzyme-CoA intermediate proceeds via an unstable anhydride species formed between the carboxylate groups of the enzyme and substrate.</text>
</comment>
<sequence length="529" mass="57020">MIRSLIFVSGNNCLNIFKHRQCKAKINQGSKILSCTFATAPSVQKKKIYNDIKEAIQDIQDGSKLLIGGFGLCGIPENLISALLQHEAKDLVVVSNNAGVDKFGLGLLLKQKKIKRMIASYVGENAEFERQYLSGELEVELTPQGTLAERIRAGGAGIPAFFTPTAYGTLVHEGGAPIKYDSSGKVELASGKRESRSFDGKEYIMEEAITGDFALIKAWKADTAGNLVFRLSARNFNPTMAKAAKLTIAEVEEIVELGALSPDEIHVPAIYVDRVVKGTKYEKRIERVTVQKTSDSADSVVKRNPAAEKRERIIRRAALEFKDGMYANLGIGMPMLASNYIPKGMQVLLQSENGILGLGPFPLPNCVDADLINAGKETVTVVPGASFFSSDESFSMIRGGHIDLTILGAMEVSQFGDLANWMIPGKMVKGMGGAMDLVAAPGTKVVVCMEHTAKDGGKKILENCTLPLTGSRVVDLIITEKAVFSVDKDEGLTLLEIADGVGVEDILVTTGCNFRVAEDLKPMGQIGVD</sequence>
<dbReference type="EC" id="2.8.3.5" evidence="8"/>
<comment type="pathway">
    <text evidence="2 8">Ketone metabolism; succinyl-CoA degradation; acetoacetyl-CoA from succinyl-CoA: step 1/1.</text>
</comment>
<organism evidence="10 11">
    <name type="scientific">Rhynchophorus ferrugineus</name>
    <name type="common">Red palm weevil</name>
    <name type="synonym">Curculio ferrugineus</name>
    <dbReference type="NCBI Taxonomy" id="354439"/>
    <lineage>
        <taxon>Eukaryota</taxon>
        <taxon>Metazoa</taxon>
        <taxon>Ecdysozoa</taxon>
        <taxon>Arthropoda</taxon>
        <taxon>Hexapoda</taxon>
        <taxon>Insecta</taxon>
        <taxon>Pterygota</taxon>
        <taxon>Neoptera</taxon>
        <taxon>Endopterygota</taxon>
        <taxon>Coleoptera</taxon>
        <taxon>Polyphaga</taxon>
        <taxon>Cucujiformia</taxon>
        <taxon>Curculionidae</taxon>
        <taxon>Dryophthorinae</taxon>
        <taxon>Rhynchophorus</taxon>
    </lineage>
</organism>
<dbReference type="PANTHER" id="PTHR13707">
    <property type="entry name" value="KETOACID-COENZYME A TRANSFERASE"/>
    <property type="match status" value="1"/>
</dbReference>
<dbReference type="OrthoDB" id="1933379at2759"/>